<gene>
    <name evidence="2" type="ORF">RR48_00221</name>
</gene>
<evidence type="ECO:0000256" key="1">
    <source>
        <dbReference type="SAM" id="MobiDB-lite"/>
    </source>
</evidence>
<organism evidence="2 3">
    <name type="scientific">Papilio machaon</name>
    <name type="common">Old World swallowtail butterfly</name>
    <dbReference type="NCBI Taxonomy" id="76193"/>
    <lineage>
        <taxon>Eukaryota</taxon>
        <taxon>Metazoa</taxon>
        <taxon>Ecdysozoa</taxon>
        <taxon>Arthropoda</taxon>
        <taxon>Hexapoda</taxon>
        <taxon>Insecta</taxon>
        <taxon>Pterygota</taxon>
        <taxon>Neoptera</taxon>
        <taxon>Endopterygota</taxon>
        <taxon>Lepidoptera</taxon>
        <taxon>Glossata</taxon>
        <taxon>Ditrysia</taxon>
        <taxon>Papilionoidea</taxon>
        <taxon>Papilionidae</taxon>
        <taxon>Papilioninae</taxon>
        <taxon>Papilio</taxon>
    </lineage>
</organism>
<comment type="caution">
    <text evidence="2">The sequence shown here is derived from an EMBL/GenBank/DDBJ whole genome shotgun (WGS) entry which is preliminary data.</text>
</comment>
<evidence type="ECO:0000313" key="3">
    <source>
        <dbReference type="Proteomes" id="UP000053240"/>
    </source>
</evidence>
<sequence>MVRIVRLKSPSTLEAALSVVLEEVNFHDQYTLRNKMYGSSSKPAQHSNHLMPSHPPIGLRYKPNLQQMPSRTQQIFGNSVNQNSGFRLPQPGFRPPIKGFSNHPQGQQFGYRPQLQQFGYRPQLTQQFGYKPPIGQTSFNKSMPPQQFQTDVSMRTAPLNNNAFKVNELTESDYVNEDYYYDPNYYEQQQYNIDNYDEYLIENDSDESMNNPNQVNTDQNHPFEKQASLPNNT</sequence>
<accession>A0A0N0PFR4</accession>
<protein>
    <submittedName>
        <fullName evidence="2">Uncharacterized protein</fullName>
    </submittedName>
</protein>
<feature type="compositionally biased region" description="Polar residues" evidence="1">
    <location>
        <begin position="208"/>
        <end position="220"/>
    </location>
</feature>
<reference evidence="2 3" key="1">
    <citation type="journal article" date="2015" name="Nat. Commun.">
        <title>Outbred genome sequencing and CRISPR/Cas9 gene editing in butterflies.</title>
        <authorList>
            <person name="Li X."/>
            <person name="Fan D."/>
            <person name="Zhang W."/>
            <person name="Liu G."/>
            <person name="Zhang L."/>
            <person name="Zhao L."/>
            <person name="Fang X."/>
            <person name="Chen L."/>
            <person name="Dong Y."/>
            <person name="Chen Y."/>
            <person name="Ding Y."/>
            <person name="Zhao R."/>
            <person name="Feng M."/>
            <person name="Zhu Y."/>
            <person name="Feng Y."/>
            <person name="Jiang X."/>
            <person name="Zhu D."/>
            <person name="Xiang H."/>
            <person name="Feng X."/>
            <person name="Li S."/>
            <person name="Wang J."/>
            <person name="Zhang G."/>
            <person name="Kronforst M.R."/>
            <person name="Wang W."/>
        </authorList>
    </citation>
    <scope>NUCLEOTIDE SEQUENCE [LARGE SCALE GENOMIC DNA]</scope>
    <source>
        <strain evidence="2">Ya'a_city_454_Pm</strain>
        <tissue evidence="2">Whole body</tissue>
    </source>
</reference>
<dbReference type="EMBL" id="LADJ01052647">
    <property type="protein sequence ID" value="KPJ21544.1"/>
    <property type="molecule type" value="Genomic_DNA"/>
</dbReference>
<proteinExistence type="predicted"/>
<dbReference type="AlphaFoldDB" id="A0A0N0PFR4"/>
<name>A0A0N0PFR4_PAPMA</name>
<dbReference type="InParanoid" id="A0A0N0PFR4"/>
<keyword evidence="3" id="KW-1185">Reference proteome</keyword>
<feature type="region of interest" description="Disordered" evidence="1">
    <location>
        <begin position="203"/>
        <end position="233"/>
    </location>
</feature>
<dbReference type="Proteomes" id="UP000053240">
    <property type="component" value="Unassembled WGS sequence"/>
</dbReference>
<evidence type="ECO:0000313" key="2">
    <source>
        <dbReference type="EMBL" id="KPJ21544.1"/>
    </source>
</evidence>